<dbReference type="OrthoDB" id="9803687at2"/>
<reference evidence="9" key="1">
    <citation type="submission" date="2016-12" db="EMBL/GenBank/DDBJ databases">
        <title>Draft Genome Sequences od Carboxydothermus pertinax and islandicus, Hydrogenogenic Carboxydotrophic Bacteria.</title>
        <authorList>
            <person name="Fukuyama Y."/>
            <person name="Ohmae K."/>
            <person name="Yoneda Y."/>
            <person name="Yoshida T."/>
            <person name="Sako Y."/>
        </authorList>
    </citation>
    <scope>NUCLEOTIDE SEQUENCE [LARGE SCALE GENOMIC DNA]</scope>
    <source>
        <strain evidence="9">Ug1</strain>
    </source>
</reference>
<evidence type="ECO:0000313" key="9">
    <source>
        <dbReference type="Proteomes" id="UP000187485"/>
    </source>
</evidence>
<dbReference type="AlphaFoldDB" id="A0A1L8CVM0"/>
<feature type="domain" description="Pterin-binding" evidence="7">
    <location>
        <begin position="1"/>
        <end position="242"/>
    </location>
</feature>
<dbReference type="Gene3D" id="3.20.20.20">
    <property type="entry name" value="Dihydropteroate synthase-like"/>
    <property type="match status" value="1"/>
</dbReference>
<dbReference type="InterPro" id="IPR011005">
    <property type="entry name" value="Dihydropteroate_synth-like_sf"/>
</dbReference>
<keyword evidence="4 8" id="KW-0808">Transferase</keyword>
<evidence type="ECO:0000256" key="4">
    <source>
        <dbReference type="ARBA" id="ARBA00022679"/>
    </source>
</evidence>
<dbReference type="InterPro" id="IPR000489">
    <property type="entry name" value="Pterin-binding_dom"/>
</dbReference>
<keyword evidence="6" id="KW-0170">Cobalt</keyword>
<dbReference type="GO" id="GO:0046653">
    <property type="term" value="P:tetrahydrofolate metabolic process"/>
    <property type="evidence" value="ECO:0007669"/>
    <property type="project" value="TreeGrafter"/>
</dbReference>
<comment type="similarity">
    <text evidence="1">Belongs to the vitamin-B12 dependent methionine synthase family.</text>
</comment>
<keyword evidence="5" id="KW-0479">Metal-binding</keyword>
<comment type="caution">
    <text evidence="8">The sequence shown here is derived from an EMBL/GenBank/DDBJ whole genome shotgun (WGS) entry which is preliminary data.</text>
</comment>
<evidence type="ECO:0000256" key="5">
    <source>
        <dbReference type="ARBA" id="ARBA00022723"/>
    </source>
</evidence>
<sequence length="262" mass="29419">MLIIGEKLNSSIPKVREAIHNKDKAFIQDLAIKQVEAGADYLDVNTALEDEVNDMEWMIKAIKEVVDVPICIDSTNPEAVKKALELTEGKAMINSINMESARIRDILPIVIDSGCPVIALTIDDNGIPKTVEDRMRILDRMVEILQKHNYDLDKVYVDPLVLPVATDTNNAVIFFESLTQIKEKYGLKTVSGLSNVSHSLPKRKIINRHFLTVCISRGMDAAILDPLDKKIITAILTTELLMGKDRFARKYLKAHREGILEE</sequence>
<keyword evidence="9" id="KW-1185">Reference proteome</keyword>
<dbReference type="PROSITE" id="PS50972">
    <property type="entry name" value="PTERIN_BINDING"/>
    <property type="match status" value="1"/>
</dbReference>
<dbReference type="RefSeq" id="WP_075859365.1">
    <property type="nucleotide sequence ID" value="NZ_BDJK01000020.1"/>
</dbReference>
<proteinExistence type="inferred from homology"/>
<dbReference type="Pfam" id="PF00809">
    <property type="entry name" value="Pterin_bind"/>
    <property type="match status" value="1"/>
</dbReference>
<dbReference type="EMBL" id="BDJK01000020">
    <property type="protein sequence ID" value="GAV22914.1"/>
    <property type="molecule type" value="Genomic_DNA"/>
</dbReference>
<dbReference type="Proteomes" id="UP000187485">
    <property type="component" value="Unassembled WGS sequence"/>
</dbReference>
<evidence type="ECO:0000313" key="8">
    <source>
        <dbReference type="EMBL" id="GAV22914.1"/>
    </source>
</evidence>
<dbReference type="SUPFAM" id="SSF51717">
    <property type="entry name" value="Dihydropteroate synthetase-like"/>
    <property type="match status" value="1"/>
</dbReference>
<dbReference type="GO" id="GO:0005829">
    <property type="term" value="C:cytosol"/>
    <property type="evidence" value="ECO:0007669"/>
    <property type="project" value="TreeGrafter"/>
</dbReference>
<protein>
    <submittedName>
        <fullName evidence="8">Methyltetrahydrofolate--corrinoid methyltransferase</fullName>
    </submittedName>
</protein>
<keyword evidence="2 8" id="KW-0489">Methyltransferase</keyword>
<gene>
    <name evidence="8" type="ORF">cpu_14240</name>
</gene>
<dbReference type="GO" id="GO:0008705">
    <property type="term" value="F:methionine synthase activity"/>
    <property type="evidence" value="ECO:0007669"/>
    <property type="project" value="TreeGrafter"/>
</dbReference>
<dbReference type="STRING" id="870242.cpu_14240"/>
<dbReference type="GO" id="GO:0032259">
    <property type="term" value="P:methylation"/>
    <property type="evidence" value="ECO:0007669"/>
    <property type="project" value="UniProtKB-KW"/>
</dbReference>
<dbReference type="GO" id="GO:0046872">
    <property type="term" value="F:metal ion binding"/>
    <property type="evidence" value="ECO:0007669"/>
    <property type="project" value="UniProtKB-KW"/>
</dbReference>
<organism evidence="8 9">
    <name type="scientific">Carboxydothermus pertinax</name>
    <dbReference type="NCBI Taxonomy" id="870242"/>
    <lineage>
        <taxon>Bacteria</taxon>
        <taxon>Bacillati</taxon>
        <taxon>Bacillota</taxon>
        <taxon>Clostridia</taxon>
        <taxon>Thermoanaerobacterales</taxon>
        <taxon>Thermoanaerobacteraceae</taxon>
        <taxon>Carboxydothermus</taxon>
    </lineage>
</organism>
<dbReference type="PANTHER" id="PTHR45833:SF1">
    <property type="entry name" value="METHIONINE SYNTHASE"/>
    <property type="match status" value="1"/>
</dbReference>
<dbReference type="PANTHER" id="PTHR45833">
    <property type="entry name" value="METHIONINE SYNTHASE"/>
    <property type="match status" value="1"/>
</dbReference>
<dbReference type="NCBIfam" id="NF005719">
    <property type="entry name" value="PRK07535.1"/>
    <property type="match status" value="1"/>
</dbReference>
<evidence type="ECO:0000256" key="2">
    <source>
        <dbReference type="ARBA" id="ARBA00022603"/>
    </source>
</evidence>
<dbReference type="GO" id="GO:0031419">
    <property type="term" value="F:cobalamin binding"/>
    <property type="evidence" value="ECO:0007669"/>
    <property type="project" value="UniProtKB-KW"/>
</dbReference>
<evidence type="ECO:0000256" key="6">
    <source>
        <dbReference type="ARBA" id="ARBA00023285"/>
    </source>
</evidence>
<evidence type="ECO:0000256" key="1">
    <source>
        <dbReference type="ARBA" id="ARBA00010398"/>
    </source>
</evidence>
<dbReference type="InterPro" id="IPR050554">
    <property type="entry name" value="Met_Synthase/Corrinoid"/>
</dbReference>
<name>A0A1L8CVM0_9THEO</name>
<keyword evidence="3" id="KW-0846">Cobalamin</keyword>
<evidence type="ECO:0000259" key="7">
    <source>
        <dbReference type="PROSITE" id="PS50972"/>
    </source>
</evidence>
<accession>A0A1L8CVM0</accession>
<dbReference type="GO" id="GO:0050667">
    <property type="term" value="P:homocysteine metabolic process"/>
    <property type="evidence" value="ECO:0007669"/>
    <property type="project" value="TreeGrafter"/>
</dbReference>
<evidence type="ECO:0000256" key="3">
    <source>
        <dbReference type="ARBA" id="ARBA00022628"/>
    </source>
</evidence>